<dbReference type="Proteomes" id="UP000186955">
    <property type="component" value="Unassembled WGS sequence"/>
</dbReference>
<organism evidence="1 2">
    <name type="scientific">Penicillium subrubescens</name>
    <dbReference type="NCBI Taxonomy" id="1316194"/>
    <lineage>
        <taxon>Eukaryota</taxon>
        <taxon>Fungi</taxon>
        <taxon>Dikarya</taxon>
        <taxon>Ascomycota</taxon>
        <taxon>Pezizomycotina</taxon>
        <taxon>Eurotiomycetes</taxon>
        <taxon>Eurotiomycetidae</taxon>
        <taxon>Eurotiales</taxon>
        <taxon>Aspergillaceae</taxon>
        <taxon>Penicillium</taxon>
    </lineage>
</organism>
<keyword evidence="2" id="KW-1185">Reference proteome</keyword>
<protein>
    <submittedName>
        <fullName evidence="1">Uncharacterized protein</fullName>
    </submittedName>
</protein>
<evidence type="ECO:0000313" key="1">
    <source>
        <dbReference type="EMBL" id="OKP06262.1"/>
    </source>
</evidence>
<dbReference type="EMBL" id="MNBE01000598">
    <property type="protein sequence ID" value="OKP06262.1"/>
    <property type="molecule type" value="Genomic_DNA"/>
</dbReference>
<dbReference type="AlphaFoldDB" id="A0A1Q5U1A5"/>
<comment type="caution">
    <text evidence="1">The sequence shown here is derived from an EMBL/GenBank/DDBJ whole genome shotgun (WGS) entry which is preliminary data.</text>
</comment>
<name>A0A1Q5U1A5_9EURO</name>
<sequence length="100" mass="10796">MACPDCYWPSVLKSVENLHRQVCAMLGLNSDVGTSLPGLYDGNTIKFVVGIVERLCPPIECELAKYMDGKPASSKTGSGQWKAETMKTAFKSNGDIDPAL</sequence>
<gene>
    <name evidence="1" type="ORF">PENSUB_6252</name>
</gene>
<accession>A0A1Q5U1A5</accession>
<proteinExistence type="predicted"/>
<reference evidence="1 2" key="1">
    <citation type="submission" date="2016-10" db="EMBL/GenBank/DDBJ databases">
        <title>Genome sequence of the ascomycete fungus Penicillium subrubescens.</title>
        <authorList>
            <person name="De Vries R.P."/>
            <person name="Peng M."/>
            <person name="Dilokpimol A."/>
            <person name="Hilden K."/>
            <person name="Makela M.R."/>
            <person name="Grigoriev I."/>
            <person name="Riley R."/>
            <person name="Granchi Z."/>
        </authorList>
    </citation>
    <scope>NUCLEOTIDE SEQUENCE [LARGE SCALE GENOMIC DNA]</scope>
    <source>
        <strain evidence="1 2">CBS 132785</strain>
    </source>
</reference>
<evidence type="ECO:0000313" key="2">
    <source>
        <dbReference type="Proteomes" id="UP000186955"/>
    </source>
</evidence>